<keyword evidence="5" id="KW-1185">Reference proteome</keyword>
<dbReference type="PANTHER" id="PTHR40465:SF1">
    <property type="entry name" value="DUF6534 DOMAIN-CONTAINING PROTEIN"/>
    <property type="match status" value="1"/>
</dbReference>
<evidence type="ECO:0000259" key="3">
    <source>
        <dbReference type="Pfam" id="PF20152"/>
    </source>
</evidence>
<feature type="compositionally biased region" description="Polar residues" evidence="1">
    <location>
        <begin position="235"/>
        <end position="250"/>
    </location>
</feature>
<evidence type="ECO:0000256" key="1">
    <source>
        <dbReference type="SAM" id="MobiDB-lite"/>
    </source>
</evidence>
<reference evidence="4 5" key="1">
    <citation type="submission" date="2014-04" db="EMBL/GenBank/DDBJ databases">
        <title>Evolutionary Origins and Diversification of the Mycorrhizal Mutualists.</title>
        <authorList>
            <consortium name="DOE Joint Genome Institute"/>
            <consortium name="Mycorrhizal Genomics Consortium"/>
            <person name="Kohler A."/>
            <person name="Kuo A."/>
            <person name="Nagy L.G."/>
            <person name="Floudas D."/>
            <person name="Copeland A."/>
            <person name="Barry K.W."/>
            <person name="Cichocki N."/>
            <person name="Veneault-Fourrey C."/>
            <person name="LaButti K."/>
            <person name="Lindquist E.A."/>
            <person name="Lipzen A."/>
            <person name="Lundell T."/>
            <person name="Morin E."/>
            <person name="Murat C."/>
            <person name="Riley R."/>
            <person name="Ohm R."/>
            <person name="Sun H."/>
            <person name="Tunlid A."/>
            <person name="Henrissat B."/>
            <person name="Grigoriev I.V."/>
            <person name="Hibbett D.S."/>
            <person name="Martin F."/>
        </authorList>
    </citation>
    <scope>NUCLEOTIDE SEQUENCE [LARGE SCALE GENOMIC DNA]</scope>
    <source>
        <strain evidence="4 5">Koide BX008</strain>
    </source>
</reference>
<keyword evidence="2" id="KW-0812">Transmembrane</keyword>
<feature type="transmembrane region" description="Helical" evidence="2">
    <location>
        <begin position="73"/>
        <end position="94"/>
    </location>
</feature>
<accession>A0A0C2X2H2</accession>
<dbReference type="HOGENOM" id="CLU_046025_0_0_1"/>
<feature type="transmembrane region" description="Helical" evidence="2">
    <location>
        <begin position="183"/>
        <end position="206"/>
    </location>
</feature>
<proteinExistence type="predicted"/>
<protein>
    <recommendedName>
        <fullName evidence="3">DUF6534 domain-containing protein</fullName>
    </recommendedName>
</protein>
<keyword evidence="2" id="KW-1133">Transmembrane helix</keyword>
<evidence type="ECO:0000313" key="5">
    <source>
        <dbReference type="Proteomes" id="UP000054549"/>
    </source>
</evidence>
<feature type="domain" description="DUF6534" evidence="3">
    <location>
        <begin position="122"/>
        <end position="210"/>
    </location>
</feature>
<dbReference type="Pfam" id="PF20152">
    <property type="entry name" value="DUF6534"/>
    <property type="match status" value="1"/>
</dbReference>
<feature type="region of interest" description="Disordered" evidence="1">
    <location>
        <begin position="235"/>
        <end position="269"/>
    </location>
</feature>
<dbReference type="OrthoDB" id="3231781at2759"/>
<dbReference type="EMBL" id="KN818265">
    <property type="protein sequence ID" value="KIL62913.1"/>
    <property type="molecule type" value="Genomic_DNA"/>
</dbReference>
<evidence type="ECO:0000256" key="2">
    <source>
        <dbReference type="SAM" id="Phobius"/>
    </source>
</evidence>
<name>A0A0C2X2H2_AMAMK</name>
<dbReference type="PANTHER" id="PTHR40465">
    <property type="entry name" value="CHROMOSOME 1, WHOLE GENOME SHOTGUN SEQUENCE"/>
    <property type="match status" value="1"/>
</dbReference>
<feature type="transmembrane region" description="Helical" evidence="2">
    <location>
        <begin position="114"/>
        <end position="137"/>
    </location>
</feature>
<feature type="transmembrane region" description="Helical" evidence="2">
    <location>
        <begin position="157"/>
        <end position="177"/>
    </location>
</feature>
<dbReference type="Proteomes" id="UP000054549">
    <property type="component" value="Unassembled WGS sequence"/>
</dbReference>
<keyword evidence="2" id="KW-0472">Membrane</keyword>
<dbReference type="InParanoid" id="A0A0C2X2H2"/>
<organism evidence="4 5">
    <name type="scientific">Amanita muscaria (strain Koide BX008)</name>
    <dbReference type="NCBI Taxonomy" id="946122"/>
    <lineage>
        <taxon>Eukaryota</taxon>
        <taxon>Fungi</taxon>
        <taxon>Dikarya</taxon>
        <taxon>Basidiomycota</taxon>
        <taxon>Agaricomycotina</taxon>
        <taxon>Agaricomycetes</taxon>
        <taxon>Agaricomycetidae</taxon>
        <taxon>Agaricales</taxon>
        <taxon>Pluteineae</taxon>
        <taxon>Amanitaceae</taxon>
        <taxon>Amanita</taxon>
    </lineage>
</organism>
<dbReference type="STRING" id="946122.A0A0C2X2H2"/>
<feature type="transmembrane region" description="Helical" evidence="2">
    <location>
        <begin position="41"/>
        <end position="61"/>
    </location>
</feature>
<gene>
    <name evidence="4" type="ORF">M378DRAFT_165188</name>
</gene>
<evidence type="ECO:0000313" key="4">
    <source>
        <dbReference type="EMBL" id="KIL62913.1"/>
    </source>
</evidence>
<sequence>MPICCRGLDIAHTGLLWAHLWFFLVKKFGIPAQVDVIQKPLIVPGAIIVGMVIAFIVHMFYLRCVFDLSHRNYWISVPIVVLILGYTASLFVLIAKVYKYQLLSDFSASGDAWLLSITFSCSAAADIATMVCLFVLLQASRKRSISLNNTIDQLILYTLEMGSLTAFMTITTMITWFVQRNQISLVSLTLFLSLVKAYACAFLGSLNTRYQLRRSQNTQGSSGRNAAGPENAAYQYQSTERTDISSTPSQRLAPKRRQPSPDTRSHDIEVAEPVPLMRRIWNRIR</sequence>
<dbReference type="AlphaFoldDB" id="A0A0C2X2H2"/>
<dbReference type="InterPro" id="IPR045339">
    <property type="entry name" value="DUF6534"/>
</dbReference>